<evidence type="ECO:0000313" key="2">
    <source>
        <dbReference type="EMBL" id="GKV15487.1"/>
    </source>
</evidence>
<keyword evidence="3" id="KW-1185">Reference proteome</keyword>
<dbReference type="Proteomes" id="UP001054252">
    <property type="component" value="Unassembled WGS sequence"/>
</dbReference>
<organism evidence="2 3">
    <name type="scientific">Rubroshorea leprosula</name>
    <dbReference type="NCBI Taxonomy" id="152421"/>
    <lineage>
        <taxon>Eukaryota</taxon>
        <taxon>Viridiplantae</taxon>
        <taxon>Streptophyta</taxon>
        <taxon>Embryophyta</taxon>
        <taxon>Tracheophyta</taxon>
        <taxon>Spermatophyta</taxon>
        <taxon>Magnoliopsida</taxon>
        <taxon>eudicotyledons</taxon>
        <taxon>Gunneridae</taxon>
        <taxon>Pentapetalae</taxon>
        <taxon>rosids</taxon>
        <taxon>malvids</taxon>
        <taxon>Malvales</taxon>
        <taxon>Dipterocarpaceae</taxon>
        <taxon>Rubroshorea</taxon>
    </lineage>
</organism>
<feature type="compositionally biased region" description="Polar residues" evidence="1">
    <location>
        <begin position="33"/>
        <end position="49"/>
    </location>
</feature>
<evidence type="ECO:0000313" key="3">
    <source>
        <dbReference type="Proteomes" id="UP001054252"/>
    </source>
</evidence>
<protein>
    <submittedName>
        <fullName evidence="2">Uncharacterized protein</fullName>
    </submittedName>
</protein>
<evidence type="ECO:0000256" key="1">
    <source>
        <dbReference type="SAM" id="MobiDB-lite"/>
    </source>
</evidence>
<accession>A0AAV5JVV4</accession>
<reference evidence="2 3" key="1">
    <citation type="journal article" date="2021" name="Commun. Biol.">
        <title>The genome of Shorea leprosula (Dipterocarpaceae) highlights the ecological relevance of drought in aseasonal tropical rainforests.</title>
        <authorList>
            <person name="Ng K.K.S."/>
            <person name="Kobayashi M.J."/>
            <person name="Fawcett J.A."/>
            <person name="Hatakeyama M."/>
            <person name="Paape T."/>
            <person name="Ng C.H."/>
            <person name="Ang C.C."/>
            <person name="Tnah L.H."/>
            <person name="Lee C.T."/>
            <person name="Nishiyama T."/>
            <person name="Sese J."/>
            <person name="O'Brien M.J."/>
            <person name="Copetti D."/>
            <person name="Mohd Noor M.I."/>
            <person name="Ong R.C."/>
            <person name="Putra M."/>
            <person name="Sireger I.Z."/>
            <person name="Indrioko S."/>
            <person name="Kosugi Y."/>
            <person name="Izuno A."/>
            <person name="Isagi Y."/>
            <person name="Lee S.L."/>
            <person name="Shimizu K.K."/>
        </authorList>
    </citation>
    <scope>NUCLEOTIDE SEQUENCE [LARGE SCALE GENOMIC DNA]</scope>
    <source>
        <strain evidence="2">214</strain>
    </source>
</reference>
<feature type="compositionally biased region" description="Basic and acidic residues" evidence="1">
    <location>
        <begin position="1"/>
        <end position="19"/>
    </location>
</feature>
<gene>
    <name evidence="2" type="ORF">SLEP1_g26274</name>
</gene>
<feature type="region of interest" description="Disordered" evidence="1">
    <location>
        <begin position="1"/>
        <end position="63"/>
    </location>
</feature>
<dbReference type="AlphaFoldDB" id="A0AAV5JVV4"/>
<dbReference type="EMBL" id="BPVZ01000043">
    <property type="protein sequence ID" value="GKV15487.1"/>
    <property type="molecule type" value="Genomic_DNA"/>
</dbReference>
<name>A0AAV5JVV4_9ROSI</name>
<sequence>MQQSLKEIEESKKQEKNIWEDNNPFGHFDGDASNLQEIPNLSSAPQSQVKGKGLGISTNKDRKRKASGIQSFFAPRTTVGAQPSIRSALVGKDVVHNADLAIARFFFDTCLPINAINFPYFQPMLDAIAAIGSGYRAPSYHVMRNKKFWNNCELVVKIVGPLIRLLRIVDSDEMPSLGYVYDGMYCHAPEPKSGDVANAVHL</sequence>
<comment type="caution">
    <text evidence="2">The sequence shown here is derived from an EMBL/GenBank/DDBJ whole genome shotgun (WGS) entry which is preliminary data.</text>
</comment>
<proteinExistence type="predicted"/>